<evidence type="ECO:0008006" key="3">
    <source>
        <dbReference type="Google" id="ProtNLM"/>
    </source>
</evidence>
<keyword evidence="2" id="KW-1185">Reference proteome</keyword>
<proteinExistence type="predicted"/>
<reference evidence="1 2" key="1">
    <citation type="journal article" date="2018" name="Front. Plant Sci.">
        <title>Red Clover (Trifolium pratense) and Zigzag Clover (T. medium) - A Picture of Genomic Similarities and Differences.</title>
        <authorList>
            <person name="Dluhosova J."/>
            <person name="Istvanek J."/>
            <person name="Nedelnik J."/>
            <person name="Repkova J."/>
        </authorList>
    </citation>
    <scope>NUCLEOTIDE SEQUENCE [LARGE SCALE GENOMIC DNA]</scope>
    <source>
        <strain evidence="2">cv. 10/8</strain>
        <tissue evidence="1">Leaf</tissue>
    </source>
</reference>
<dbReference type="EMBL" id="LXQA010489001">
    <property type="protein sequence ID" value="MCI55003.1"/>
    <property type="molecule type" value="Genomic_DNA"/>
</dbReference>
<comment type="caution">
    <text evidence="1">The sequence shown here is derived from an EMBL/GenBank/DDBJ whole genome shotgun (WGS) entry which is preliminary data.</text>
</comment>
<accession>A0A392T1L0</accession>
<evidence type="ECO:0000313" key="1">
    <source>
        <dbReference type="EMBL" id="MCI55003.1"/>
    </source>
</evidence>
<evidence type="ECO:0000313" key="2">
    <source>
        <dbReference type="Proteomes" id="UP000265520"/>
    </source>
</evidence>
<sequence length="61" mass="6811">NCYGVGACIRDENGIFVQAYMKKFEGRPLIAEAEARGIMEVLIIAHGHLKLKFVGFELETL</sequence>
<name>A0A392T1L0_9FABA</name>
<feature type="non-terminal residue" evidence="1">
    <location>
        <position position="61"/>
    </location>
</feature>
<organism evidence="1 2">
    <name type="scientific">Trifolium medium</name>
    <dbReference type="NCBI Taxonomy" id="97028"/>
    <lineage>
        <taxon>Eukaryota</taxon>
        <taxon>Viridiplantae</taxon>
        <taxon>Streptophyta</taxon>
        <taxon>Embryophyta</taxon>
        <taxon>Tracheophyta</taxon>
        <taxon>Spermatophyta</taxon>
        <taxon>Magnoliopsida</taxon>
        <taxon>eudicotyledons</taxon>
        <taxon>Gunneridae</taxon>
        <taxon>Pentapetalae</taxon>
        <taxon>rosids</taxon>
        <taxon>fabids</taxon>
        <taxon>Fabales</taxon>
        <taxon>Fabaceae</taxon>
        <taxon>Papilionoideae</taxon>
        <taxon>50 kb inversion clade</taxon>
        <taxon>NPAAA clade</taxon>
        <taxon>Hologalegina</taxon>
        <taxon>IRL clade</taxon>
        <taxon>Trifolieae</taxon>
        <taxon>Trifolium</taxon>
    </lineage>
</organism>
<protein>
    <recommendedName>
        <fullName evidence="3">RNase H type-1 domain-containing protein</fullName>
    </recommendedName>
</protein>
<feature type="non-terminal residue" evidence="1">
    <location>
        <position position="1"/>
    </location>
</feature>
<dbReference type="Proteomes" id="UP000265520">
    <property type="component" value="Unassembled WGS sequence"/>
</dbReference>
<dbReference type="AlphaFoldDB" id="A0A392T1L0"/>